<accession>A0A0R3CFG5</accession>
<dbReference type="EMBL" id="LJYF01000026">
    <property type="protein sequence ID" value="KRP96303.1"/>
    <property type="molecule type" value="Genomic_DNA"/>
</dbReference>
<gene>
    <name evidence="4" type="ORF">AOQ72_18445</name>
</gene>
<dbReference type="Proteomes" id="UP000051380">
    <property type="component" value="Unassembled WGS sequence"/>
</dbReference>
<dbReference type="STRING" id="108015.GA0061099_1006307"/>
<protein>
    <recommendedName>
        <fullName evidence="2">Indoleacetamide hydrolase</fullName>
    </recommendedName>
</protein>
<reference evidence="4 5" key="1">
    <citation type="submission" date="2015-09" db="EMBL/GenBank/DDBJ databases">
        <title>Draft Genome Sequence of the Strain BR 3267 (Bradyrhizobium yuanmingense) recommended as inoculant for cowpea in Brazil.</title>
        <authorList>
            <person name="Simoes-Araujo J.L."/>
            <person name="Zilli J.E."/>
        </authorList>
    </citation>
    <scope>NUCLEOTIDE SEQUENCE [LARGE SCALE GENOMIC DNA]</scope>
    <source>
        <strain evidence="4 5">BR3267</strain>
    </source>
</reference>
<dbReference type="PROSITE" id="PS00571">
    <property type="entry name" value="AMIDASES"/>
    <property type="match status" value="1"/>
</dbReference>
<evidence type="ECO:0000256" key="1">
    <source>
        <dbReference type="ARBA" id="ARBA00003871"/>
    </source>
</evidence>
<dbReference type="GO" id="GO:0003824">
    <property type="term" value="F:catalytic activity"/>
    <property type="evidence" value="ECO:0007669"/>
    <property type="project" value="InterPro"/>
</dbReference>
<evidence type="ECO:0000256" key="2">
    <source>
        <dbReference type="ARBA" id="ARBA00021874"/>
    </source>
</evidence>
<dbReference type="InterPro" id="IPR020556">
    <property type="entry name" value="Amidase_CS"/>
</dbReference>
<dbReference type="InterPro" id="IPR023631">
    <property type="entry name" value="Amidase_dom"/>
</dbReference>
<dbReference type="Gene3D" id="3.90.1300.10">
    <property type="entry name" value="Amidase signature (AS) domain"/>
    <property type="match status" value="1"/>
</dbReference>
<dbReference type="PANTHER" id="PTHR11895">
    <property type="entry name" value="TRANSAMIDASE"/>
    <property type="match status" value="1"/>
</dbReference>
<dbReference type="AlphaFoldDB" id="A0A0R3CFG5"/>
<dbReference type="SUPFAM" id="SSF75304">
    <property type="entry name" value="Amidase signature (AS) enzymes"/>
    <property type="match status" value="1"/>
</dbReference>
<dbReference type="Pfam" id="PF01425">
    <property type="entry name" value="Amidase"/>
    <property type="match status" value="1"/>
</dbReference>
<evidence type="ECO:0000313" key="5">
    <source>
        <dbReference type="Proteomes" id="UP000051380"/>
    </source>
</evidence>
<dbReference type="InterPro" id="IPR036928">
    <property type="entry name" value="AS_sf"/>
</dbReference>
<dbReference type="PANTHER" id="PTHR11895:SF76">
    <property type="entry name" value="INDOLEACETAMIDE HYDROLASE"/>
    <property type="match status" value="1"/>
</dbReference>
<organism evidence="4 5">
    <name type="scientific">Bradyrhizobium yuanmingense</name>
    <dbReference type="NCBI Taxonomy" id="108015"/>
    <lineage>
        <taxon>Bacteria</taxon>
        <taxon>Pseudomonadati</taxon>
        <taxon>Pseudomonadota</taxon>
        <taxon>Alphaproteobacteria</taxon>
        <taxon>Hyphomicrobiales</taxon>
        <taxon>Nitrobacteraceae</taxon>
        <taxon>Bradyrhizobium</taxon>
    </lineage>
</organism>
<evidence type="ECO:0000259" key="3">
    <source>
        <dbReference type="Pfam" id="PF01425"/>
    </source>
</evidence>
<dbReference type="RefSeq" id="WP_057027561.1">
    <property type="nucleotide sequence ID" value="NZ_LJYF01000026.1"/>
</dbReference>
<feature type="domain" description="Amidase" evidence="3">
    <location>
        <begin position="34"/>
        <end position="455"/>
    </location>
</feature>
<dbReference type="OrthoDB" id="9814821at2"/>
<name>A0A0R3CFG5_9BRAD</name>
<dbReference type="InterPro" id="IPR000120">
    <property type="entry name" value="Amidase"/>
</dbReference>
<evidence type="ECO:0000313" key="4">
    <source>
        <dbReference type="EMBL" id="KRP96303.1"/>
    </source>
</evidence>
<comment type="caution">
    <text evidence="4">The sequence shown here is derived from an EMBL/GenBank/DDBJ whole genome shotgun (WGS) entry which is preliminary data.</text>
</comment>
<sequence length="470" mass="49565">MSDAPGLAPSTGILALSAVDAIAEIRKGHLSPLDVVDAAIDRIEATDAGINAIPVRCFEAARGEARRLMEKKAAGEDWPLLCGLPLAVKDNTDVAGVPTSGGSALTARGAPEISTPAIDRLQRNGAIVVGKSNLSELGGANTTNALFGATRNPFFPALTAGGSSGGSAAALAAHQVYLAHGNDVGGSLRTPAAFCGVAGLRPTPGLVPRKPLSDPFDTVFVEGPMARTIPDLALMLDAMAGFHPPDLLSREHPASFRNAAARPGWAERIAVSEDLGLLPVDHDIRSAFRGAIDRLQPAGCRMSETAPDLAGLPRVIRALRGLAYLATWGRLWPQSRERFTPEVAGDIGHGESLSARDIAAAMEQRAAIYRRMQTFFREFDILICPTVQVAPFPVEIMWPAEIEGTASKIYIDWIMITYVWSILGCPALAVPAGRDGAGMPVSLQVVGPPHSEERLISFAARIEQAFSSPS</sequence>
<comment type="function">
    <text evidence="1">Hydrolyzes indole-3-acetamide (IAM) into indole-3-acetic acid (IAA).</text>
</comment>
<proteinExistence type="predicted"/>